<dbReference type="EMBL" id="BNJF01000004">
    <property type="protein sequence ID" value="GHO48501.1"/>
    <property type="molecule type" value="Genomic_DNA"/>
</dbReference>
<dbReference type="AlphaFoldDB" id="A0A8J3I4E4"/>
<protein>
    <submittedName>
        <fullName evidence="1">Uncharacterized protein</fullName>
    </submittedName>
</protein>
<comment type="caution">
    <text evidence="1">The sequence shown here is derived from an EMBL/GenBank/DDBJ whole genome shotgun (WGS) entry which is preliminary data.</text>
</comment>
<sequence length="80" mass="8997">MRLPDIPKGLVWTVQEWLGSGQTIAIYASSHRDTDEDFISLQVNGDATRLVMESIENEIELIDFQATIADPPPLKQRIAM</sequence>
<organism evidence="1 2">
    <name type="scientific">Ktedonospora formicarum</name>
    <dbReference type="NCBI Taxonomy" id="2778364"/>
    <lineage>
        <taxon>Bacteria</taxon>
        <taxon>Bacillati</taxon>
        <taxon>Chloroflexota</taxon>
        <taxon>Ktedonobacteria</taxon>
        <taxon>Ktedonobacterales</taxon>
        <taxon>Ktedonobacteraceae</taxon>
        <taxon>Ktedonospora</taxon>
    </lineage>
</organism>
<keyword evidence="2" id="KW-1185">Reference proteome</keyword>
<gene>
    <name evidence="1" type="ORF">KSX_66640</name>
</gene>
<evidence type="ECO:0000313" key="1">
    <source>
        <dbReference type="EMBL" id="GHO48501.1"/>
    </source>
</evidence>
<dbReference type="Proteomes" id="UP000612362">
    <property type="component" value="Unassembled WGS sequence"/>
</dbReference>
<evidence type="ECO:0000313" key="2">
    <source>
        <dbReference type="Proteomes" id="UP000612362"/>
    </source>
</evidence>
<accession>A0A8J3I4E4</accession>
<proteinExistence type="predicted"/>
<reference evidence="1" key="1">
    <citation type="submission" date="2020-10" db="EMBL/GenBank/DDBJ databases">
        <title>Taxonomic study of unclassified bacteria belonging to the class Ktedonobacteria.</title>
        <authorList>
            <person name="Yabe S."/>
            <person name="Wang C.M."/>
            <person name="Zheng Y."/>
            <person name="Sakai Y."/>
            <person name="Cavaletti L."/>
            <person name="Monciardini P."/>
            <person name="Donadio S."/>
        </authorList>
    </citation>
    <scope>NUCLEOTIDE SEQUENCE</scope>
    <source>
        <strain evidence="1">SOSP1-1</strain>
    </source>
</reference>
<name>A0A8J3I4E4_9CHLR</name>